<feature type="non-terminal residue" evidence="1">
    <location>
        <position position="1"/>
    </location>
</feature>
<comment type="caution">
    <text evidence="1">The sequence shown here is derived from an EMBL/GenBank/DDBJ whole genome shotgun (WGS) entry which is preliminary data.</text>
</comment>
<dbReference type="EMBL" id="LAZR01013263">
    <property type="protein sequence ID" value="KKM22766.1"/>
    <property type="molecule type" value="Genomic_DNA"/>
</dbReference>
<proteinExistence type="predicted"/>
<organism evidence="1">
    <name type="scientific">marine sediment metagenome</name>
    <dbReference type="NCBI Taxonomy" id="412755"/>
    <lineage>
        <taxon>unclassified sequences</taxon>
        <taxon>metagenomes</taxon>
        <taxon>ecological metagenomes</taxon>
    </lineage>
</organism>
<evidence type="ECO:0000313" key="1">
    <source>
        <dbReference type="EMBL" id="KKM22766.1"/>
    </source>
</evidence>
<accession>A0A0F9I577</accession>
<name>A0A0F9I577_9ZZZZ</name>
<dbReference type="AlphaFoldDB" id="A0A0F9I577"/>
<protein>
    <submittedName>
        <fullName evidence="1">Uncharacterized protein</fullName>
    </submittedName>
</protein>
<gene>
    <name evidence="1" type="ORF">LCGC14_1621920</name>
</gene>
<reference evidence="1" key="1">
    <citation type="journal article" date="2015" name="Nature">
        <title>Complex archaea that bridge the gap between prokaryotes and eukaryotes.</title>
        <authorList>
            <person name="Spang A."/>
            <person name="Saw J.H."/>
            <person name="Jorgensen S.L."/>
            <person name="Zaremba-Niedzwiedzka K."/>
            <person name="Martijn J."/>
            <person name="Lind A.E."/>
            <person name="van Eijk R."/>
            <person name="Schleper C."/>
            <person name="Guy L."/>
            <person name="Ettema T.J."/>
        </authorList>
    </citation>
    <scope>NUCLEOTIDE SEQUENCE</scope>
</reference>
<sequence>VLYSEEAKAVFKEMDSISIDKYNSSCRMGPVWMKSVEKAKRISLILASSENPNSPFVSKENAAYACRLMNFLLNAFNDKVLGRIASNDEESKKQHILLKILDAGPDGIRKSELTKKTQWVTKVGRDHMLADLIQGEFIVVVDTNKRNGIVSTQRGRGYTKLRYWAVEHYNHEIHGAKSATPTE</sequence>